<proteinExistence type="predicted"/>
<evidence type="ECO:0000313" key="3">
    <source>
        <dbReference type="Proteomes" id="UP000799423"/>
    </source>
</evidence>
<keyword evidence="3" id="KW-1185">Reference proteome</keyword>
<organism evidence="2 3">
    <name type="scientific">Plenodomus tracheiphilus IPT5</name>
    <dbReference type="NCBI Taxonomy" id="1408161"/>
    <lineage>
        <taxon>Eukaryota</taxon>
        <taxon>Fungi</taxon>
        <taxon>Dikarya</taxon>
        <taxon>Ascomycota</taxon>
        <taxon>Pezizomycotina</taxon>
        <taxon>Dothideomycetes</taxon>
        <taxon>Pleosporomycetidae</taxon>
        <taxon>Pleosporales</taxon>
        <taxon>Pleosporineae</taxon>
        <taxon>Leptosphaeriaceae</taxon>
        <taxon>Plenodomus</taxon>
    </lineage>
</organism>
<sequence>MRRRQFDQSFSASTLITHTTPRHGQAGKDKSISEKSTSTAGMGRTPWARMAQLVSPTRRTHSTMCSTDYHTALTSVECAARSSLIWLPEVYLSPRLFLCACLRRDCSTTKKGIHANS</sequence>
<protein>
    <submittedName>
        <fullName evidence="2">Uncharacterized protein</fullName>
    </submittedName>
</protein>
<dbReference type="EMBL" id="MU006291">
    <property type="protein sequence ID" value="KAF2855294.1"/>
    <property type="molecule type" value="Genomic_DNA"/>
</dbReference>
<evidence type="ECO:0000256" key="1">
    <source>
        <dbReference type="SAM" id="MobiDB-lite"/>
    </source>
</evidence>
<evidence type="ECO:0000313" key="2">
    <source>
        <dbReference type="EMBL" id="KAF2855294.1"/>
    </source>
</evidence>
<accession>A0A6A7BJ27</accession>
<dbReference type="AlphaFoldDB" id="A0A6A7BJ27"/>
<gene>
    <name evidence="2" type="ORF">T440DRAFT_208688</name>
</gene>
<reference evidence="2" key="1">
    <citation type="submission" date="2020-01" db="EMBL/GenBank/DDBJ databases">
        <authorList>
            <consortium name="DOE Joint Genome Institute"/>
            <person name="Haridas S."/>
            <person name="Albert R."/>
            <person name="Binder M."/>
            <person name="Bloem J."/>
            <person name="Labutti K."/>
            <person name="Salamov A."/>
            <person name="Andreopoulos B."/>
            <person name="Baker S.E."/>
            <person name="Barry K."/>
            <person name="Bills G."/>
            <person name="Bluhm B.H."/>
            <person name="Cannon C."/>
            <person name="Castanera R."/>
            <person name="Culley D.E."/>
            <person name="Daum C."/>
            <person name="Ezra D."/>
            <person name="Gonzalez J.B."/>
            <person name="Henrissat B."/>
            <person name="Kuo A."/>
            <person name="Liang C."/>
            <person name="Lipzen A."/>
            <person name="Lutzoni F."/>
            <person name="Magnuson J."/>
            <person name="Mondo S."/>
            <person name="Nolan M."/>
            <person name="Ohm R."/>
            <person name="Pangilinan J."/>
            <person name="Park H.-J."/>
            <person name="Ramirez L."/>
            <person name="Alfaro M."/>
            <person name="Sun H."/>
            <person name="Tritt A."/>
            <person name="Yoshinaga Y."/>
            <person name="Zwiers L.-H."/>
            <person name="Turgeon B.G."/>
            <person name="Goodwin S.B."/>
            <person name="Spatafora J.W."/>
            <person name="Crous P.W."/>
            <person name="Grigoriev I.V."/>
        </authorList>
    </citation>
    <scope>NUCLEOTIDE SEQUENCE</scope>
    <source>
        <strain evidence="2">IPT5</strain>
    </source>
</reference>
<dbReference type="Proteomes" id="UP000799423">
    <property type="component" value="Unassembled WGS sequence"/>
</dbReference>
<feature type="region of interest" description="Disordered" evidence="1">
    <location>
        <begin position="1"/>
        <end position="48"/>
    </location>
</feature>
<feature type="compositionally biased region" description="Polar residues" evidence="1">
    <location>
        <begin position="7"/>
        <end position="19"/>
    </location>
</feature>
<name>A0A6A7BJ27_9PLEO</name>